<organism evidence="2 3">
    <name type="scientific">Aspergillus leporis</name>
    <dbReference type="NCBI Taxonomy" id="41062"/>
    <lineage>
        <taxon>Eukaryota</taxon>
        <taxon>Fungi</taxon>
        <taxon>Dikarya</taxon>
        <taxon>Ascomycota</taxon>
        <taxon>Pezizomycotina</taxon>
        <taxon>Eurotiomycetes</taxon>
        <taxon>Eurotiomycetidae</taxon>
        <taxon>Eurotiales</taxon>
        <taxon>Aspergillaceae</taxon>
        <taxon>Aspergillus</taxon>
        <taxon>Aspergillus subgen. Circumdati</taxon>
    </lineage>
</organism>
<dbReference type="Proteomes" id="UP000326565">
    <property type="component" value="Unassembled WGS sequence"/>
</dbReference>
<accession>A0A5N5XG09</accession>
<feature type="region of interest" description="Disordered" evidence="1">
    <location>
        <begin position="1"/>
        <end position="21"/>
    </location>
</feature>
<protein>
    <recommendedName>
        <fullName evidence="4">N-acetyltransferase domain-containing protein</fullName>
    </recommendedName>
</protein>
<evidence type="ECO:0000313" key="3">
    <source>
        <dbReference type="Proteomes" id="UP000326565"/>
    </source>
</evidence>
<dbReference type="SUPFAM" id="SSF55729">
    <property type="entry name" value="Acyl-CoA N-acyltransferases (Nat)"/>
    <property type="match status" value="1"/>
</dbReference>
<sequence length="215" mass="25133">MTITTTTTTTTSHRKSPVQKPCTLTPINLHNPPEYTELQHQRQKCGWDSEDSSLLAWRAKQDANLKSFFWITIPSPTDPDSCIRAGHISLDAYAEPPDLELANPDRSVLTIQTFFILPEYRGGLGRRAMDLVEALAAQEPRCKYVTLNALSKKYFYEESWFWDKLERERPSVCAVEWYERRGYVWWKSEPRYREPRLYGEEVIVWADFLRKPLLG</sequence>
<dbReference type="CDD" id="cd04301">
    <property type="entry name" value="NAT_SF"/>
    <property type="match status" value="1"/>
</dbReference>
<dbReference type="Gene3D" id="3.40.630.30">
    <property type="match status" value="1"/>
</dbReference>
<name>A0A5N5XG09_9EURO</name>
<proteinExistence type="predicted"/>
<evidence type="ECO:0000313" key="2">
    <source>
        <dbReference type="EMBL" id="KAB8078312.1"/>
    </source>
</evidence>
<evidence type="ECO:0008006" key="4">
    <source>
        <dbReference type="Google" id="ProtNLM"/>
    </source>
</evidence>
<dbReference type="EMBL" id="ML732159">
    <property type="protein sequence ID" value="KAB8078312.1"/>
    <property type="molecule type" value="Genomic_DNA"/>
</dbReference>
<feature type="compositionally biased region" description="Low complexity" evidence="1">
    <location>
        <begin position="1"/>
        <end position="11"/>
    </location>
</feature>
<gene>
    <name evidence="2" type="ORF">BDV29DRAFT_9318</name>
</gene>
<keyword evidence="3" id="KW-1185">Reference proteome</keyword>
<reference evidence="2 3" key="1">
    <citation type="submission" date="2019-04" db="EMBL/GenBank/DDBJ databases">
        <title>Friends and foes A comparative genomics study of 23 Aspergillus species from section Flavi.</title>
        <authorList>
            <consortium name="DOE Joint Genome Institute"/>
            <person name="Kjaerbolling I."/>
            <person name="Vesth T."/>
            <person name="Frisvad J.C."/>
            <person name="Nybo J.L."/>
            <person name="Theobald S."/>
            <person name="Kildgaard S."/>
            <person name="Isbrandt T."/>
            <person name="Kuo A."/>
            <person name="Sato A."/>
            <person name="Lyhne E.K."/>
            <person name="Kogle M.E."/>
            <person name="Wiebenga A."/>
            <person name="Kun R.S."/>
            <person name="Lubbers R.J."/>
            <person name="Makela M.R."/>
            <person name="Barry K."/>
            <person name="Chovatia M."/>
            <person name="Clum A."/>
            <person name="Daum C."/>
            <person name="Haridas S."/>
            <person name="He G."/>
            <person name="LaButti K."/>
            <person name="Lipzen A."/>
            <person name="Mondo S."/>
            <person name="Riley R."/>
            <person name="Salamov A."/>
            <person name="Simmons B.A."/>
            <person name="Magnuson J.K."/>
            <person name="Henrissat B."/>
            <person name="Mortensen U.H."/>
            <person name="Larsen T.O."/>
            <person name="Devries R.P."/>
            <person name="Grigoriev I.V."/>
            <person name="Machida M."/>
            <person name="Baker S.E."/>
            <person name="Andersen M.R."/>
        </authorList>
    </citation>
    <scope>NUCLEOTIDE SEQUENCE [LARGE SCALE GENOMIC DNA]</scope>
    <source>
        <strain evidence="2 3">CBS 151.66</strain>
    </source>
</reference>
<evidence type="ECO:0000256" key="1">
    <source>
        <dbReference type="SAM" id="MobiDB-lite"/>
    </source>
</evidence>
<dbReference type="AlphaFoldDB" id="A0A5N5XG09"/>
<dbReference type="OrthoDB" id="2326446at2759"/>
<dbReference type="InterPro" id="IPR016181">
    <property type="entry name" value="Acyl_CoA_acyltransferase"/>
</dbReference>